<dbReference type="PANTHER" id="PTHR32183:SF6">
    <property type="entry name" value="CYSTEINE SULFINATE DESULFINASE_CYSTEINE DESULFURASE AND RELATED ENZYMES"/>
    <property type="match status" value="1"/>
</dbReference>
<keyword evidence="4" id="KW-0949">S-adenosyl-L-methionine</keyword>
<evidence type="ECO:0000256" key="1">
    <source>
        <dbReference type="ARBA" id="ARBA00022553"/>
    </source>
</evidence>
<dbReference type="RefSeq" id="WP_105069823.1">
    <property type="nucleotide sequence ID" value="NZ_MTPW01000001.1"/>
</dbReference>
<sequence length="197" mass="23006">MTKLSKEYWEKRYIDNSTSWDLGEPSTPIKEYIDQLKYKDSKILIPGAGNAHEANYLFENGFKNIYILDIAPSPLEYAKKRINLPSSHFIQQDYFKYSELYDIIFEQTFFCALEPRFRESYVKKTHTLLKDGGCLIGVLFNFENKLDGPPFGGSVKEYTSLFEPFFDIIMMRPCYNSVPTRKGKELFIKLIKKNNGN</sequence>
<dbReference type="Gene3D" id="3.40.50.150">
    <property type="entry name" value="Vaccinia Virus protein VP39"/>
    <property type="match status" value="1"/>
</dbReference>
<dbReference type="PANTHER" id="PTHR32183">
    <property type="match status" value="1"/>
</dbReference>
<dbReference type="SUPFAM" id="SSF53335">
    <property type="entry name" value="S-adenosyl-L-methionine-dependent methyltransferases"/>
    <property type="match status" value="1"/>
</dbReference>
<evidence type="ECO:0000256" key="4">
    <source>
        <dbReference type="ARBA" id="ARBA00022691"/>
    </source>
</evidence>
<dbReference type="GO" id="GO:0008757">
    <property type="term" value="F:S-adenosylmethionine-dependent methyltransferase activity"/>
    <property type="evidence" value="ECO:0007669"/>
    <property type="project" value="InterPro"/>
</dbReference>
<reference evidence="5 6" key="1">
    <citation type="submission" date="2017-01" db="EMBL/GenBank/DDBJ databases">
        <title>Trade-off between light-utilization and light-protection in marine flavobacteria.</title>
        <authorList>
            <person name="Kumagai Y."/>
            <person name="Yoshizawa S."/>
            <person name="Kogure K."/>
            <person name="Iwasaki W."/>
        </authorList>
    </citation>
    <scope>NUCLEOTIDE SEQUENCE [LARGE SCALE GENOMIC DNA]</scope>
    <source>
        <strain evidence="5 6">KCTC 32109</strain>
    </source>
</reference>
<dbReference type="CDD" id="cd02440">
    <property type="entry name" value="AdoMet_MTases"/>
    <property type="match status" value="1"/>
</dbReference>
<dbReference type="InterPro" id="IPR029063">
    <property type="entry name" value="SAM-dependent_MTases_sf"/>
</dbReference>
<dbReference type="OrthoDB" id="9778208at2"/>
<name>A0A2S7U6L2_9FLAO</name>
<organism evidence="5 6">
    <name type="scientific">Nonlabens arenilitoris</name>
    <dbReference type="NCBI Taxonomy" id="1217969"/>
    <lineage>
        <taxon>Bacteria</taxon>
        <taxon>Pseudomonadati</taxon>
        <taxon>Bacteroidota</taxon>
        <taxon>Flavobacteriia</taxon>
        <taxon>Flavobacteriales</taxon>
        <taxon>Flavobacteriaceae</taxon>
        <taxon>Nonlabens</taxon>
    </lineage>
</organism>
<keyword evidence="3 5" id="KW-0808">Transferase</keyword>
<proteinExistence type="predicted"/>
<accession>A0A2S7U6L2</accession>
<evidence type="ECO:0000313" key="5">
    <source>
        <dbReference type="EMBL" id="PQJ30639.1"/>
    </source>
</evidence>
<protein>
    <submittedName>
        <fullName evidence="5">SAM-dependent methyltransferase</fullName>
    </submittedName>
</protein>
<evidence type="ECO:0000256" key="3">
    <source>
        <dbReference type="ARBA" id="ARBA00022679"/>
    </source>
</evidence>
<dbReference type="EMBL" id="MTPW01000001">
    <property type="protein sequence ID" value="PQJ30639.1"/>
    <property type="molecule type" value="Genomic_DNA"/>
</dbReference>
<evidence type="ECO:0000256" key="2">
    <source>
        <dbReference type="ARBA" id="ARBA00022603"/>
    </source>
</evidence>
<dbReference type="PROSITE" id="PS51585">
    <property type="entry name" value="SAM_MT_TPMT"/>
    <property type="match status" value="1"/>
</dbReference>
<keyword evidence="2 5" id="KW-0489">Methyltransferase</keyword>
<dbReference type="GO" id="GO:0032259">
    <property type="term" value="P:methylation"/>
    <property type="evidence" value="ECO:0007669"/>
    <property type="project" value="UniProtKB-KW"/>
</dbReference>
<comment type="caution">
    <text evidence="5">The sequence shown here is derived from an EMBL/GenBank/DDBJ whole genome shotgun (WGS) entry which is preliminary data.</text>
</comment>
<keyword evidence="1" id="KW-0597">Phosphoprotein</keyword>
<dbReference type="Proteomes" id="UP000239747">
    <property type="component" value="Unassembled WGS sequence"/>
</dbReference>
<dbReference type="InterPro" id="IPR008854">
    <property type="entry name" value="TPMT"/>
</dbReference>
<dbReference type="AlphaFoldDB" id="A0A2S7U6L2"/>
<evidence type="ECO:0000313" key="6">
    <source>
        <dbReference type="Proteomes" id="UP000239747"/>
    </source>
</evidence>
<gene>
    <name evidence="5" type="ORF">BST92_01220</name>
</gene>
<dbReference type="Pfam" id="PF05724">
    <property type="entry name" value="TPMT"/>
    <property type="match status" value="1"/>
</dbReference>
<keyword evidence="6" id="KW-1185">Reference proteome</keyword>